<feature type="non-terminal residue" evidence="1">
    <location>
        <position position="791"/>
    </location>
</feature>
<sequence length="791" mass="89613">MSLPLELLIPIVEFALEDHSDYQYGRIGHNAAWKMPRPNTLSPPPIQNSRPDAGPFNRNGSNVDDEIKTTGRAISDAGNANKPLTGFHVIATALRLYVVTITRPTSTYLSIRVCRTFNKIVIPILYRDISLLVDRKYLPSMNTILNQYFLPHAQYIQSLYIWGNHPDSLEECNVRILQECVNLTSLGLYFVRLSSMNEEWKRVQDAVVSLIEGGKLTHLGLYSHNIFQGGVGPFREYGANEMIKAIYTSETARFHLKGVDVTFTWLDEAQQVLSGFPNLESLSIQQTLFIRRLRLWRPLALLTKLQIYNCSGILASDIPDLILSFPALRTLMVSKVSLVDPELPFHVGFPKGWHLFPNAICNTHQQLDLIHIDYLSRKQIEFIGLIPTRILVATSINPPELMLALTADLHYFPGLKILQRGVWARYEGIDPDTASPEVSLNKWCAARNVEVVEASYCAFAGQTGPWFISQVVRSSLLRPRPVELTTSYYGNWPQCRVEDAETKRARQVVSPRLENRQYDCDYVFRSLCNEHAAFHGSIYRLQQASFYSPEIVGGGNTFHDYWTVAHVIEAISKSATASSRLKSLDLAVWSVPNMRVDWIQSKFSKLESITIRCSLPAMRSMDQWKPSAFLTRLQLNNCDPIAASDIPDLVALFPALRELTVADPYPSPNERPFYERYPGWHLLPSALCNTHRRLDWVHCDHLYAHEIQLMGLIPTRTLIVTGVEATEVARVLESDPHIFPGVEVLWREVSMEYPETIAQHPFATDALNRWCAARNIEVIEGAKGAYGSYSS</sequence>
<evidence type="ECO:0000313" key="2">
    <source>
        <dbReference type="Proteomes" id="UP000789525"/>
    </source>
</evidence>
<proteinExistence type="predicted"/>
<protein>
    <submittedName>
        <fullName evidence="1">7008_t:CDS:1</fullName>
    </submittedName>
</protein>
<accession>A0ACA9N798</accession>
<gene>
    <name evidence="1" type="ORF">ACOLOM_LOCUS7864</name>
</gene>
<dbReference type="Proteomes" id="UP000789525">
    <property type="component" value="Unassembled WGS sequence"/>
</dbReference>
<reference evidence="1" key="1">
    <citation type="submission" date="2021-06" db="EMBL/GenBank/DDBJ databases">
        <authorList>
            <person name="Kallberg Y."/>
            <person name="Tangrot J."/>
            <person name="Rosling A."/>
        </authorList>
    </citation>
    <scope>NUCLEOTIDE SEQUENCE</scope>
    <source>
        <strain evidence="1">CL356</strain>
    </source>
</reference>
<organism evidence="1 2">
    <name type="scientific">Acaulospora colombiana</name>
    <dbReference type="NCBI Taxonomy" id="27376"/>
    <lineage>
        <taxon>Eukaryota</taxon>
        <taxon>Fungi</taxon>
        <taxon>Fungi incertae sedis</taxon>
        <taxon>Mucoromycota</taxon>
        <taxon>Glomeromycotina</taxon>
        <taxon>Glomeromycetes</taxon>
        <taxon>Diversisporales</taxon>
        <taxon>Acaulosporaceae</taxon>
        <taxon>Acaulospora</taxon>
    </lineage>
</organism>
<dbReference type="EMBL" id="CAJVPT010019005">
    <property type="protein sequence ID" value="CAG8638503.1"/>
    <property type="molecule type" value="Genomic_DNA"/>
</dbReference>
<keyword evidence="2" id="KW-1185">Reference proteome</keyword>
<evidence type="ECO:0000313" key="1">
    <source>
        <dbReference type="EMBL" id="CAG8638503.1"/>
    </source>
</evidence>
<name>A0ACA9N798_9GLOM</name>
<comment type="caution">
    <text evidence="1">The sequence shown here is derived from an EMBL/GenBank/DDBJ whole genome shotgun (WGS) entry which is preliminary data.</text>
</comment>